<evidence type="ECO:0000259" key="1">
    <source>
        <dbReference type="PROSITE" id="PS51358"/>
    </source>
</evidence>
<organism evidence="2 3">
    <name type="scientific">Methanomicrobium antiquum</name>
    <dbReference type="NCBI Taxonomy" id="487686"/>
    <lineage>
        <taxon>Archaea</taxon>
        <taxon>Methanobacteriati</taxon>
        <taxon>Methanobacteriota</taxon>
        <taxon>Stenosarchaea group</taxon>
        <taxon>Methanomicrobia</taxon>
        <taxon>Methanomicrobiales</taxon>
        <taxon>Methanomicrobiaceae</taxon>
        <taxon>Methanomicrobium</taxon>
    </lineage>
</organism>
<dbReference type="InterPro" id="IPR045056">
    <property type="entry name" value="Nop56/Nop58"/>
</dbReference>
<keyword evidence="3" id="KW-1185">Reference proteome</keyword>
<dbReference type="InterPro" id="IPR002687">
    <property type="entry name" value="Nop_dom"/>
</dbReference>
<dbReference type="EMBL" id="CP091092">
    <property type="protein sequence ID" value="WFN36293.1"/>
    <property type="molecule type" value="Genomic_DNA"/>
</dbReference>
<dbReference type="RefSeq" id="WP_278099131.1">
    <property type="nucleotide sequence ID" value="NZ_CP091092.1"/>
</dbReference>
<reference evidence="2" key="1">
    <citation type="submission" date="2022-01" db="EMBL/GenBank/DDBJ databases">
        <title>Complete genome of Methanomicrobium antiquum DSM 21220.</title>
        <authorList>
            <person name="Chen S.-C."/>
            <person name="You Y.-T."/>
            <person name="Zhou Y.-Z."/>
            <person name="Lai M.-C."/>
        </authorList>
    </citation>
    <scope>NUCLEOTIDE SEQUENCE</scope>
    <source>
        <strain evidence="2">DSM 21220</strain>
    </source>
</reference>
<accession>A0AAF0FTK4</accession>
<dbReference type="PANTHER" id="PTHR10894">
    <property type="entry name" value="NUCLEOLAR PROTEIN 5 NUCLEOLAR PROTEIN NOP5 NOP58"/>
    <property type="match status" value="1"/>
</dbReference>
<dbReference type="Gene3D" id="1.10.246.90">
    <property type="entry name" value="Nop domain"/>
    <property type="match status" value="1"/>
</dbReference>
<evidence type="ECO:0000313" key="3">
    <source>
        <dbReference type="Proteomes" id="UP001218895"/>
    </source>
</evidence>
<dbReference type="InterPro" id="IPR036070">
    <property type="entry name" value="Nop_dom_sf"/>
</dbReference>
<dbReference type="SUPFAM" id="SSF89124">
    <property type="entry name" value="Nop domain"/>
    <property type="match status" value="1"/>
</dbReference>
<dbReference type="GeneID" id="79950552"/>
<name>A0AAF0FTK4_9EURY</name>
<gene>
    <name evidence="2" type="ORF">L1994_09100</name>
</gene>
<dbReference type="GO" id="GO:0031428">
    <property type="term" value="C:box C/D methylation guide snoRNP complex"/>
    <property type="evidence" value="ECO:0007669"/>
    <property type="project" value="InterPro"/>
</dbReference>
<evidence type="ECO:0000313" key="2">
    <source>
        <dbReference type="EMBL" id="WFN36293.1"/>
    </source>
</evidence>
<dbReference type="Proteomes" id="UP001218895">
    <property type="component" value="Chromosome"/>
</dbReference>
<dbReference type="Pfam" id="PF01798">
    <property type="entry name" value="Nop"/>
    <property type="match status" value="1"/>
</dbReference>
<dbReference type="AlphaFoldDB" id="A0AAF0FTK4"/>
<dbReference type="Gene3D" id="1.10.287.4070">
    <property type="match status" value="1"/>
</dbReference>
<protein>
    <submittedName>
        <fullName evidence="2">RNA-processing protein</fullName>
    </submittedName>
</protein>
<dbReference type="InterPro" id="IPR042239">
    <property type="entry name" value="Nop_C"/>
</dbReference>
<dbReference type="GO" id="GO:0030515">
    <property type="term" value="F:snoRNA binding"/>
    <property type="evidence" value="ECO:0007669"/>
    <property type="project" value="InterPro"/>
</dbReference>
<dbReference type="PANTHER" id="PTHR10894:SF0">
    <property type="entry name" value="NUCLEOLAR PROTEIN 56"/>
    <property type="match status" value="1"/>
</dbReference>
<proteinExistence type="predicted"/>
<feature type="domain" description="Nop" evidence="1">
    <location>
        <begin position="179"/>
        <end position="300"/>
    </location>
</feature>
<sequence length="300" mass="34095">MPDWKQNELAIMQYWFGDINSDDACVLATGEISFLVARYHDIDINMDDFVPLSFETAVKCGAFKNRDEYLEKLRLLCISLAEEKIRAHYTKGDIELVQMVRMLDEMDHVINLLIERATEWYLVQNPKFSRKYKSISAKRMIAIIRREKNSLGRLGYEIDRLSSERTRLMKEISGRADIIAPNCSALVGGLVAARLISRAGSLHQMSRMPASAIQVLGAESALFTHLRGNTPPPKHGIIFQHRRIHNSKSKVRGKVSRVLGGKLAIAAKLDYFRGEIVPEFIEGAQKRIDYVFSLGEEVKK</sequence>
<dbReference type="KEGG" id="manq:L1994_09100"/>
<dbReference type="PROSITE" id="PS51358">
    <property type="entry name" value="NOP"/>
    <property type="match status" value="1"/>
</dbReference>